<proteinExistence type="predicted"/>
<reference evidence="6 7" key="1">
    <citation type="journal article" date="2019" name="Int. J. Syst. Evol. Microbiol.">
        <title>The Global Catalogue of Microorganisms (GCM) 10K type strain sequencing project: providing services to taxonomists for standard genome sequencing and annotation.</title>
        <authorList>
            <consortium name="The Broad Institute Genomics Platform"/>
            <consortium name="The Broad Institute Genome Sequencing Center for Infectious Disease"/>
            <person name="Wu L."/>
            <person name="Ma J."/>
        </authorList>
    </citation>
    <scope>NUCLEOTIDE SEQUENCE [LARGE SCALE GENOMIC DNA]</scope>
    <source>
        <strain evidence="6 7">CGMCC 1.12230</strain>
    </source>
</reference>
<keyword evidence="2" id="KW-0964">Secreted</keyword>
<feature type="compositionally biased region" description="Acidic residues" evidence="5">
    <location>
        <begin position="74"/>
        <end position="83"/>
    </location>
</feature>
<dbReference type="AlphaFoldDB" id="A0ABD6BJY5"/>
<evidence type="ECO:0000256" key="4">
    <source>
        <dbReference type="ARBA" id="ARBA00022837"/>
    </source>
</evidence>
<evidence type="ECO:0000256" key="2">
    <source>
        <dbReference type="ARBA" id="ARBA00022525"/>
    </source>
</evidence>
<dbReference type="InterPro" id="IPR028974">
    <property type="entry name" value="TSP_type-3_rpt"/>
</dbReference>
<evidence type="ECO:0000313" key="6">
    <source>
        <dbReference type="EMBL" id="MFD1565035.1"/>
    </source>
</evidence>
<comment type="subcellular location">
    <subcellularLocation>
        <location evidence="1">Secreted</location>
    </subcellularLocation>
</comment>
<evidence type="ECO:0000256" key="3">
    <source>
        <dbReference type="ARBA" id="ARBA00022729"/>
    </source>
</evidence>
<dbReference type="InterPro" id="IPR053180">
    <property type="entry name" value="Ca-binding_acidic-repeat"/>
</dbReference>
<keyword evidence="3" id="KW-0732">Signal</keyword>
<dbReference type="PANTHER" id="PTHR37467:SF1">
    <property type="entry name" value="EXPORTED CALCIUM-BINDING GLYCOPROTEIN"/>
    <property type="match status" value="1"/>
</dbReference>
<feature type="compositionally biased region" description="Acidic residues" evidence="5">
    <location>
        <begin position="164"/>
        <end position="173"/>
    </location>
</feature>
<gene>
    <name evidence="6" type="ORF">ACFR99_15975</name>
</gene>
<dbReference type="PANTHER" id="PTHR37467">
    <property type="entry name" value="EXPORTED CALCIUM-BINDING GLYCOPROTEIN-RELATED"/>
    <property type="match status" value="1"/>
</dbReference>
<feature type="compositionally biased region" description="Acidic residues" evidence="5">
    <location>
        <begin position="92"/>
        <end position="104"/>
    </location>
</feature>
<name>A0ABD6BJY5_9EURY</name>
<evidence type="ECO:0000256" key="1">
    <source>
        <dbReference type="ARBA" id="ARBA00004613"/>
    </source>
</evidence>
<dbReference type="Pfam" id="PF18884">
    <property type="entry name" value="TSP3_bac"/>
    <property type="match status" value="6"/>
</dbReference>
<sequence>MRSSRLLVGLVLTVGVLTAGVLAGTTVIDPDDDGEPVVVELRDGTAPFDADTDDDGLADGAETRHGTDPTVADTDGDGLDDGVEVDRGTDPLEADTDGDGLDDATEVHEHGTDPLTADSDDDGIADRAELETYETDPTDPDTDGDGLTDGAEVHEHGTDPSAADTDDDGLDDGPEVHEYRTDPTVADTDGDGLSDGAEVYRQDLFPDADPLSTDVYVEVDRMEGVAFERAELERVVAEFDDAPLANPDGSSGANLHIVVNETIPRESSTDIVDLTQYRSQYFDRAGQGYHYLVIVEDVAGDTDRGNVIGKAGLGTMMVESQPDRDHTGTTVMHELGHSLGLSPADFDGIDSTRYSFRQYTSVMNYNAPRDYYGFSSTGSTDSFDDWDYLENHMFTPATSFVTVDD</sequence>
<dbReference type="InterPro" id="IPR059100">
    <property type="entry name" value="TSP3_bac"/>
</dbReference>
<dbReference type="Gene3D" id="3.40.390.10">
    <property type="entry name" value="Collagenase (Catalytic Domain)"/>
    <property type="match status" value="1"/>
</dbReference>
<dbReference type="InterPro" id="IPR024079">
    <property type="entry name" value="MetalloPept_cat_dom_sf"/>
</dbReference>
<dbReference type="Proteomes" id="UP001597076">
    <property type="component" value="Unassembled WGS sequence"/>
</dbReference>
<evidence type="ECO:0008006" key="8">
    <source>
        <dbReference type="Google" id="ProtNLM"/>
    </source>
</evidence>
<keyword evidence="4" id="KW-0106">Calcium</keyword>
<dbReference type="Gene3D" id="4.10.1080.10">
    <property type="entry name" value="TSP type-3 repeat"/>
    <property type="match status" value="1"/>
</dbReference>
<organism evidence="6 7">
    <name type="scientific">Haloarchaeobius amylolyticus</name>
    <dbReference type="NCBI Taxonomy" id="1198296"/>
    <lineage>
        <taxon>Archaea</taxon>
        <taxon>Methanobacteriati</taxon>
        <taxon>Methanobacteriota</taxon>
        <taxon>Stenosarchaea group</taxon>
        <taxon>Halobacteria</taxon>
        <taxon>Halobacteriales</taxon>
        <taxon>Halorubellaceae</taxon>
        <taxon>Haloarchaeobius</taxon>
    </lineage>
</organism>
<keyword evidence="7" id="KW-1185">Reference proteome</keyword>
<evidence type="ECO:0000256" key="5">
    <source>
        <dbReference type="SAM" id="MobiDB-lite"/>
    </source>
</evidence>
<comment type="caution">
    <text evidence="6">The sequence shown here is derived from an EMBL/GenBank/DDBJ whole genome shotgun (WGS) entry which is preliminary data.</text>
</comment>
<accession>A0ABD6BJY5</accession>
<dbReference type="EMBL" id="JBHUDI010000010">
    <property type="protein sequence ID" value="MFD1565035.1"/>
    <property type="molecule type" value="Genomic_DNA"/>
</dbReference>
<evidence type="ECO:0000313" key="7">
    <source>
        <dbReference type="Proteomes" id="UP001597076"/>
    </source>
</evidence>
<feature type="compositionally biased region" description="Acidic residues" evidence="5">
    <location>
        <begin position="131"/>
        <end position="146"/>
    </location>
</feature>
<dbReference type="SUPFAM" id="SSF55486">
    <property type="entry name" value="Metalloproteases ('zincins'), catalytic domain"/>
    <property type="match status" value="1"/>
</dbReference>
<protein>
    <recommendedName>
        <fullName evidence="8">Thrombospondin type 3 repeat-containing protein</fullName>
    </recommendedName>
</protein>
<dbReference type="RefSeq" id="WP_390289298.1">
    <property type="nucleotide sequence ID" value="NZ_JBHUDI010000010.1"/>
</dbReference>
<feature type="region of interest" description="Disordered" evidence="5">
    <location>
        <begin position="44"/>
        <end position="196"/>
    </location>
</feature>